<name>A0A934X322_9MICO</name>
<dbReference type="Gene3D" id="3.40.50.1820">
    <property type="entry name" value="alpha/beta hydrolase"/>
    <property type="match status" value="1"/>
</dbReference>
<organism evidence="2 4">
    <name type="scientific">Candidatus Phosphoribacter hodrii</name>
    <dbReference type="NCBI Taxonomy" id="2953743"/>
    <lineage>
        <taxon>Bacteria</taxon>
        <taxon>Bacillati</taxon>
        <taxon>Actinomycetota</taxon>
        <taxon>Actinomycetes</taxon>
        <taxon>Micrococcales</taxon>
        <taxon>Dermatophilaceae</taxon>
        <taxon>Candidatus Phosphoribacter</taxon>
    </lineage>
</organism>
<dbReference type="EMBL" id="JADIXZ010000001">
    <property type="protein sequence ID" value="MBK6299560.1"/>
    <property type="molecule type" value="Genomic_DNA"/>
</dbReference>
<accession>A0A934X322</accession>
<gene>
    <name evidence="2" type="ORF">IPF40_00425</name>
    <name evidence="3" type="ORF">IPI13_11855</name>
</gene>
<evidence type="ECO:0000313" key="3">
    <source>
        <dbReference type="EMBL" id="MBK7273821.1"/>
    </source>
</evidence>
<dbReference type="GO" id="GO:0004185">
    <property type="term" value="F:serine-type carboxypeptidase activity"/>
    <property type="evidence" value="ECO:0007669"/>
    <property type="project" value="InterPro"/>
</dbReference>
<dbReference type="Pfam" id="PF00450">
    <property type="entry name" value="Peptidase_S10"/>
    <property type="match status" value="1"/>
</dbReference>
<dbReference type="InterPro" id="IPR001563">
    <property type="entry name" value="Peptidase_S10"/>
</dbReference>
<evidence type="ECO:0000256" key="1">
    <source>
        <dbReference type="SAM" id="MobiDB-lite"/>
    </source>
</evidence>
<protein>
    <submittedName>
        <fullName evidence="2">Peptidase S10</fullName>
    </submittedName>
</protein>
<evidence type="ECO:0000313" key="4">
    <source>
        <dbReference type="Proteomes" id="UP000718281"/>
    </source>
</evidence>
<dbReference type="Proteomes" id="UP000726105">
    <property type="component" value="Unassembled WGS sequence"/>
</dbReference>
<comment type="caution">
    <text evidence="2">The sequence shown here is derived from an EMBL/GenBank/DDBJ whole genome shotgun (WGS) entry which is preliminary data.</text>
</comment>
<evidence type="ECO:0000313" key="5">
    <source>
        <dbReference type="Proteomes" id="UP000726105"/>
    </source>
</evidence>
<evidence type="ECO:0000313" key="2">
    <source>
        <dbReference type="EMBL" id="MBK6299560.1"/>
    </source>
</evidence>
<dbReference type="AlphaFoldDB" id="A0A934X322"/>
<dbReference type="GO" id="GO:0006508">
    <property type="term" value="P:proteolysis"/>
    <property type="evidence" value="ECO:0007669"/>
    <property type="project" value="InterPro"/>
</dbReference>
<feature type="compositionally biased region" description="Low complexity" evidence="1">
    <location>
        <begin position="1"/>
        <end position="34"/>
    </location>
</feature>
<reference evidence="4 5" key="1">
    <citation type="submission" date="2020-10" db="EMBL/GenBank/DDBJ databases">
        <title>Connecting structure to function with the recovery of over 1000 high-quality activated sludge metagenome-assembled genomes encoding full-length rRNA genes using long-read sequencing.</title>
        <authorList>
            <person name="Singleton C.M."/>
            <person name="Petriglieri F."/>
            <person name="Kristensen J.M."/>
            <person name="Kirkegaard R.H."/>
            <person name="Michaelsen T.Y."/>
            <person name="Andersen M.H."/>
            <person name="Karst S.M."/>
            <person name="Dueholm M.S."/>
            <person name="Nielsen P.H."/>
            <person name="Albertsen M."/>
        </authorList>
    </citation>
    <scope>NUCLEOTIDE SEQUENCE [LARGE SCALE GENOMIC DNA]</scope>
    <source>
        <strain evidence="2">AalE_18-Q3-R2-46_BAT3C.188</strain>
        <strain evidence="3">Ega_18-Q3-R5-49_MAXAC.001</strain>
    </source>
</reference>
<dbReference type="Proteomes" id="UP000718281">
    <property type="component" value="Unassembled WGS sequence"/>
</dbReference>
<dbReference type="SUPFAM" id="SSF53474">
    <property type="entry name" value="alpha/beta-Hydrolases"/>
    <property type="match status" value="1"/>
</dbReference>
<sequence>MTDATSSATPESAAPQPASSAPTQTPSATSANPAGAAPDGKAAEPEPTDELVTTRHTVTLSDGQVLDYSATTGRLVLREEVYEDGVFGGHPAKAQVSITSYVREGLSGRERAARPVTFAFNGGPGSSSVWLHLGLLGPRRVVMGDVGALLPPPYALADNAETLLAESDLVFIDPVSTGYSRAVKGGKPGVYHGYQGDLESVAEVIRLWTSRNGRWMSPKFLAGESYGTLRAAALADHLQTRYGMYLNGVILISSVLDLSSIDFAEQRNDRAHAAYLPLYAAVAHYHGKHPGRSLDEVVAEASEYAARDYPWALARGARLRADERAEVAATVARLAGVSADYVDRAELRIEHWRFFGELLRDERLTVGRLDSRFTGPAASSIAEEMDADPSFDAIVGPYAAAMNHYVRAELEFGSDLHYEQISERVNPWSYKDFEGRPIDVSPRLERAMRANPHLQVHVAYGIYDGATPPAAADDVFAVMRLTEEARGRIEHRTYPAGHMMYVHEPSRLAQSADLASFVRRASGLSA</sequence>
<dbReference type="InterPro" id="IPR029058">
    <property type="entry name" value="AB_hydrolase_fold"/>
</dbReference>
<feature type="region of interest" description="Disordered" evidence="1">
    <location>
        <begin position="1"/>
        <end position="49"/>
    </location>
</feature>
<proteinExistence type="predicted"/>
<dbReference type="EMBL" id="JADJIB010000004">
    <property type="protein sequence ID" value="MBK7273821.1"/>
    <property type="molecule type" value="Genomic_DNA"/>
</dbReference>